<dbReference type="GO" id="GO:0016757">
    <property type="term" value="F:glycosyltransferase activity"/>
    <property type="evidence" value="ECO:0007669"/>
    <property type="project" value="TreeGrafter"/>
</dbReference>
<proteinExistence type="predicted"/>
<keyword evidence="3" id="KW-1185">Reference proteome</keyword>
<sequence length="394" mass="41564">MAPPGRVLSVSRLLSRAGMRPTGVDRVELAYLARFLSDEVPLWGLARTGPGWLLLDRAGLRAAVPLLTGEASPPAPDLLSRLWWRGRPARAGAETALRRLAVGRARRGGLEGLLRRTIPPGAAFHLVGLSDLTEPALAAMRAHPGARISALIHDTIPLDHPDLVRAGAPARLRAQLDAVAGAGARVVANSQATADRLRAEMSTFTEIVAAPLGIDVAAPAPEDLPSGLDLAGPYFVALGTIEPRKEIGLLLDAWEGFGADRPRLYLCGRRGWRIEDVARRLDAGVPGVTELPGLGDGAVAALLGGARALLMPSRAEGFGLPPFEALAQGTLPVCCDLAIWQEKLGPRAIYLPPGDVYSWSRAILSLAAGPKRVPPPGPLPDWDSHFKAALGGDR</sequence>
<protein>
    <submittedName>
        <fullName evidence="2">Glycosyltransferase involved in cell wall bisynthesis</fullName>
    </submittedName>
</protein>
<dbReference type="GO" id="GO:0009103">
    <property type="term" value="P:lipopolysaccharide biosynthetic process"/>
    <property type="evidence" value="ECO:0007669"/>
    <property type="project" value="TreeGrafter"/>
</dbReference>
<dbReference type="RefSeq" id="WP_073330891.1">
    <property type="nucleotide sequence ID" value="NZ_FQYO01000004.1"/>
</dbReference>
<dbReference type="SUPFAM" id="SSF53756">
    <property type="entry name" value="UDP-Glycosyltransferase/glycogen phosphorylase"/>
    <property type="match status" value="1"/>
</dbReference>
<dbReference type="AlphaFoldDB" id="A0A1M6FSS8"/>
<dbReference type="Pfam" id="PF13692">
    <property type="entry name" value="Glyco_trans_1_4"/>
    <property type="match status" value="1"/>
</dbReference>
<dbReference type="OrthoDB" id="9790710at2"/>
<dbReference type="STRING" id="1447782.SAMN05444417_2479"/>
<reference evidence="2 3" key="1">
    <citation type="submission" date="2016-11" db="EMBL/GenBank/DDBJ databases">
        <authorList>
            <person name="Jaros S."/>
            <person name="Januszkiewicz K."/>
            <person name="Wedrychowicz H."/>
        </authorList>
    </citation>
    <scope>NUCLEOTIDE SEQUENCE [LARGE SCALE GENOMIC DNA]</scope>
    <source>
        <strain evidence="2 3">DSM 100565</strain>
    </source>
</reference>
<organism evidence="2 3">
    <name type="scientific">Wenxinia saemankumensis</name>
    <dbReference type="NCBI Taxonomy" id="1447782"/>
    <lineage>
        <taxon>Bacteria</taxon>
        <taxon>Pseudomonadati</taxon>
        <taxon>Pseudomonadota</taxon>
        <taxon>Alphaproteobacteria</taxon>
        <taxon>Rhodobacterales</taxon>
        <taxon>Roseobacteraceae</taxon>
        <taxon>Wenxinia</taxon>
    </lineage>
</organism>
<accession>A0A1M6FSS8</accession>
<gene>
    <name evidence="2" type="ORF">SAMN05444417_2479</name>
</gene>
<evidence type="ECO:0000313" key="3">
    <source>
        <dbReference type="Proteomes" id="UP000184292"/>
    </source>
</evidence>
<dbReference type="EMBL" id="FQYO01000004">
    <property type="protein sequence ID" value="SHJ00699.1"/>
    <property type="molecule type" value="Genomic_DNA"/>
</dbReference>
<dbReference type="Proteomes" id="UP000184292">
    <property type="component" value="Unassembled WGS sequence"/>
</dbReference>
<dbReference type="PANTHER" id="PTHR46401">
    <property type="entry name" value="GLYCOSYLTRANSFERASE WBBK-RELATED"/>
    <property type="match status" value="1"/>
</dbReference>
<keyword evidence="1 2" id="KW-0808">Transferase</keyword>
<dbReference type="PANTHER" id="PTHR46401:SF2">
    <property type="entry name" value="GLYCOSYLTRANSFERASE WBBK-RELATED"/>
    <property type="match status" value="1"/>
</dbReference>
<evidence type="ECO:0000256" key="1">
    <source>
        <dbReference type="ARBA" id="ARBA00022679"/>
    </source>
</evidence>
<name>A0A1M6FSS8_9RHOB</name>
<evidence type="ECO:0000313" key="2">
    <source>
        <dbReference type="EMBL" id="SHJ00699.1"/>
    </source>
</evidence>
<dbReference type="Gene3D" id="3.40.50.2000">
    <property type="entry name" value="Glycogen Phosphorylase B"/>
    <property type="match status" value="1"/>
</dbReference>